<name>A0AAP8CQ66_STAAU</name>
<sequence length="33" mass="3860">MLNKSMYCALSNITFNEFQCIELNVENVVNHLQ</sequence>
<dbReference type="EMBL" id="LNJK01000002">
    <property type="protein sequence ID" value="OWT17484.1"/>
    <property type="molecule type" value="Genomic_DNA"/>
</dbReference>
<evidence type="ECO:0000313" key="1">
    <source>
        <dbReference type="EMBL" id="OWT17484.1"/>
    </source>
</evidence>
<reference evidence="1 2" key="1">
    <citation type="journal article" date="2017" name="BMC Genomics">
        <title>Prophages and adaptation of Staphylococcus aureus ST398 to the human clinic.</title>
        <authorList>
            <consortium name="Regional Infection Control Group of the Centre Region"/>
            <person name="Diene S.M."/>
            <person name="Corvaglia A.R."/>
            <person name="Francois P."/>
            <person name="van der Mee-Marquet N."/>
        </authorList>
    </citation>
    <scope>NUCLEOTIDE SEQUENCE [LARGE SCALE GENOMIC DNA]</scope>
    <source>
        <strain evidence="1 2">SA13-246</strain>
    </source>
</reference>
<gene>
    <name evidence="1" type="ORF">AS572_03360</name>
</gene>
<accession>A0AAP8CQ66</accession>
<protein>
    <submittedName>
        <fullName evidence="1">Uncharacterized protein</fullName>
    </submittedName>
</protein>
<comment type="caution">
    <text evidence="1">The sequence shown here is derived from an EMBL/GenBank/DDBJ whole genome shotgun (WGS) entry which is preliminary data.</text>
</comment>
<dbReference type="Proteomes" id="UP000197894">
    <property type="component" value="Unassembled WGS sequence"/>
</dbReference>
<dbReference type="AlphaFoldDB" id="A0AAP8CQ66"/>
<evidence type="ECO:0000313" key="2">
    <source>
        <dbReference type="Proteomes" id="UP000197894"/>
    </source>
</evidence>
<organism evidence="1 2">
    <name type="scientific">Staphylococcus aureus</name>
    <dbReference type="NCBI Taxonomy" id="1280"/>
    <lineage>
        <taxon>Bacteria</taxon>
        <taxon>Bacillati</taxon>
        <taxon>Bacillota</taxon>
        <taxon>Bacilli</taxon>
        <taxon>Bacillales</taxon>
        <taxon>Staphylococcaceae</taxon>
        <taxon>Staphylococcus</taxon>
    </lineage>
</organism>
<proteinExistence type="predicted"/>